<evidence type="ECO:0000313" key="3">
    <source>
        <dbReference type="Proteomes" id="UP000177165"/>
    </source>
</evidence>
<dbReference type="InterPro" id="IPR036388">
    <property type="entry name" value="WH-like_DNA-bd_sf"/>
</dbReference>
<protein>
    <recommendedName>
        <fullName evidence="1">Transcription regulator TrmB N-terminal domain-containing protein</fullName>
    </recommendedName>
</protein>
<dbReference type="SUPFAM" id="SSF46785">
    <property type="entry name" value="Winged helix' DNA-binding domain"/>
    <property type="match status" value="1"/>
</dbReference>
<dbReference type="AlphaFoldDB" id="A0A1G2AT24"/>
<proteinExistence type="predicted"/>
<gene>
    <name evidence="2" type="ORF">A3B74_04180</name>
</gene>
<accession>A0A1G2AT24</accession>
<reference evidence="2 3" key="1">
    <citation type="journal article" date="2016" name="Nat. Commun.">
        <title>Thousands of microbial genomes shed light on interconnected biogeochemical processes in an aquifer system.</title>
        <authorList>
            <person name="Anantharaman K."/>
            <person name="Brown C.T."/>
            <person name="Hug L.A."/>
            <person name="Sharon I."/>
            <person name="Castelle C.J."/>
            <person name="Probst A.J."/>
            <person name="Thomas B.C."/>
            <person name="Singh A."/>
            <person name="Wilkins M.J."/>
            <person name="Karaoz U."/>
            <person name="Brodie E.L."/>
            <person name="Williams K.H."/>
            <person name="Hubbard S.S."/>
            <person name="Banfield J.F."/>
        </authorList>
    </citation>
    <scope>NUCLEOTIDE SEQUENCE [LARGE SCALE GENOMIC DNA]</scope>
</reference>
<dbReference type="Proteomes" id="UP000177165">
    <property type="component" value="Unassembled WGS sequence"/>
</dbReference>
<evidence type="ECO:0000313" key="2">
    <source>
        <dbReference type="EMBL" id="OGY79825.1"/>
    </source>
</evidence>
<dbReference type="EMBL" id="MHKB01000005">
    <property type="protein sequence ID" value="OGY79825.1"/>
    <property type="molecule type" value="Genomic_DNA"/>
</dbReference>
<dbReference type="InterPro" id="IPR002831">
    <property type="entry name" value="Tscrpt_reg_TrmB_N"/>
</dbReference>
<dbReference type="InterPro" id="IPR036390">
    <property type="entry name" value="WH_DNA-bd_sf"/>
</dbReference>
<dbReference type="PANTHER" id="PTHR34293:SF1">
    <property type="entry name" value="HTH-TYPE TRANSCRIPTIONAL REGULATOR TRMBL2"/>
    <property type="match status" value="1"/>
</dbReference>
<dbReference type="Gene3D" id="1.10.10.10">
    <property type="entry name" value="Winged helix-like DNA-binding domain superfamily/Winged helix DNA-binding domain"/>
    <property type="match status" value="1"/>
</dbReference>
<comment type="caution">
    <text evidence="2">The sequence shown here is derived from an EMBL/GenBank/DDBJ whole genome shotgun (WGS) entry which is preliminary data.</text>
</comment>
<dbReference type="InterPro" id="IPR051797">
    <property type="entry name" value="TrmB-like"/>
</dbReference>
<name>A0A1G2AT24_9BACT</name>
<feature type="domain" description="Transcription regulator TrmB N-terminal" evidence="1">
    <location>
        <begin position="8"/>
        <end position="73"/>
    </location>
</feature>
<organism evidence="2 3">
    <name type="scientific">Candidatus Kerfeldbacteria bacterium RIFCSPHIGHO2_02_FULL_42_14</name>
    <dbReference type="NCBI Taxonomy" id="1798540"/>
    <lineage>
        <taxon>Bacteria</taxon>
        <taxon>Candidatus Kerfeldiibacteriota</taxon>
    </lineage>
</organism>
<evidence type="ECO:0000259" key="1">
    <source>
        <dbReference type="Pfam" id="PF01978"/>
    </source>
</evidence>
<dbReference type="Pfam" id="PF01978">
    <property type="entry name" value="TrmB"/>
    <property type="match status" value="1"/>
</dbReference>
<sequence>MYSEIFEQLGLAKNEARIYETLLREGESPVGHISTKSQVHRRNVYDSLNRLMEKGLVFEILQRRENHYQAVDPQKLKELIQEKQQALDKIMPDLQQLYHDTPHENEVYIYRGPEGWKNYMRDMLRITNEAHFIGAKGGWLDERVKKFFPQFIKEAQKKNIHFWHLFDHEVKNDFAQILPYVGKDYKFLPPGYSAPAAVDIFGDHINIISDIKLGRLAEEISFTVIVNQTIADAFRAWFRLMWDLLPEEKK</sequence>
<dbReference type="PANTHER" id="PTHR34293">
    <property type="entry name" value="HTH-TYPE TRANSCRIPTIONAL REGULATOR TRMBL2"/>
    <property type="match status" value="1"/>
</dbReference>